<dbReference type="GO" id="GO:0004526">
    <property type="term" value="F:ribonuclease P activity"/>
    <property type="evidence" value="ECO:0007669"/>
    <property type="project" value="UniProtKB-EC"/>
</dbReference>
<dbReference type="InterPro" id="IPR014721">
    <property type="entry name" value="Ribsml_uS5_D2-typ_fold_subgr"/>
</dbReference>
<keyword evidence="9" id="KW-1185">Reference proteome</keyword>
<dbReference type="Pfam" id="PF00825">
    <property type="entry name" value="Ribonuclease_P"/>
    <property type="match status" value="1"/>
</dbReference>
<reference evidence="9" key="1">
    <citation type="journal article" date="2019" name="Int. J. Syst. Evol. Microbiol.">
        <title>The Global Catalogue of Microorganisms (GCM) 10K type strain sequencing project: providing services to taxonomists for standard genome sequencing and annotation.</title>
        <authorList>
            <consortium name="The Broad Institute Genomics Platform"/>
            <consortium name="The Broad Institute Genome Sequencing Center for Infectious Disease"/>
            <person name="Wu L."/>
            <person name="Ma J."/>
        </authorList>
    </citation>
    <scope>NUCLEOTIDE SEQUENCE [LARGE SCALE GENOMIC DNA]</scope>
    <source>
        <strain evidence="9">DFY41</strain>
    </source>
</reference>
<evidence type="ECO:0000313" key="9">
    <source>
        <dbReference type="Proteomes" id="UP001596087"/>
    </source>
</evidence>
<gene>
    <name evidence="6 8" type="primary">rnpA</name>
    <name evidence="8" type="ORF">ACFPGP_06340</name>
</gene>
<keyword evidence="5 6" id="KW-0694">RNA-binding</keyword>
<dbReference type="Proteomes" id="UP001596087">
    <property type="component" value="Unassembled WGS sequence"/>
</dbReference>
<dbReference type="Gene3D" id="3.30.230.10">
    <property type="match status" value="1"/>
</dbReference>
<evidence type="ECO:0000256" key="7">
    <source>
        <dbReference type="NCBIfam" id="TIGR00188"/>
    </source>
</evidence>
<sequence length="114" mass="11956">MLPAAHRLTEGAAFREAVRSGRRAGSRTLVVHLRVPADPDPAAPARVGLVVSRAVGGAVHRTRVKRRLRHLAREHLASLPGSAVLVVRALPAAADASSAELGADLGRCLQRVIA</sequence>
<comment type="function">
    <text evidence="6">RNaseP catalyzes the removal of the 5'-leader sequence from pre-tRNA to produce the mature 5'-terminus. It can also cleave other RNA substrates such as 4.5S RNA. The protein component plays an auxiliary but essential role in vivo by binding to the 5'-leader sequence and broadening the substrate specificity of the ribozyme.</text>
</comment>
<dbReference type="PANTHER" id="PTHR33992:SF1">
    <property type="entry name" value="RIBONUCLEASE P PROTEIN COMPONENT"/>
    <property type="match status" value="1"/>
</dbReference>
<organism evidence="8 9">
    <name type="scientific">Nocardioides taihuensis</name>
    <dbReference type="NCBI Taxonomy" id="1835606"/>
    <lineage>
        <taxon>Bacteria</taxon>
        <taxon>Bacillati</taxon>
        <taxon>Actinomycetota</taxon>
        <taxon>Actinomycetes</taxon>
        <taxon>Propionibacteriales</taxon>
        <taxon>Nocardioidaceae</taxon>
        <taxon>Nocardioides</taxon>
    </lineage>
</organism>
<keyword evidence="1 6" id="KW-0819">tRNA processing</keyword>
<dbReference type="NCBIfam" id="TIGR00188">
    <property type="entry name" value="rnpA"/>
    <property type="match status" value="1"/>
</dbReference>
<dbReference type="InterPro" id="IPR000100">
    <property type="entry name" value="RNase_P"/>
</dbReference>
<dbReference type="RefSeq" id="WP_378588414.1">
    <property type="nucleotide sequence ID" value="NZ_JBHSKD010000007.1"/>
</dbReference>
<evidence type="ECO:0000313" key="8">
    <source>
        <dbReference type="EMBL" id="MFC5176280.1"/>
    </source>
</evidence>
<accession>A0ABW0BGR7</accession>
<name>A0ABW0BGR7_9ACTN</name>
<dbReference type="HAMAP" id="MF_00227">
    <property type="entry name" value="RNase_P"/>
    <property type="match status" value="1"/>
</dbReference>
<evidence type="ECO:0000256" key="2">
    <source>
        <dbReference type="ARBA" id="ARBA00022722"/>
    </source>
</evidence>
<evidence type="ECO:0000256" key="6">
    <source>
        <dbReference type="HAMAP-Rule" id="MF_00227"/>
    </source>
</evidence>
<proteinExistence type="inferred from homology"/>
<comment type="caution">
    <text evidence="8">The sequence shown here is derived from an EMBL/GenBank/DDBJ whole genome shotgun (WGS) entry which is preliminary data.</text>
</comment>
<dbReference type="PANTHER" id="PTHR33992">
    <property type="entry name" value="RIBONUCLEASE P PROTEIN COMPONENT"/>
    <property type="match status" value="1"/>
</dbReference>
<keyword evidence="3 6" id="KW-0255">Endonuclease</keyword>
<dbReference type="EMBL" id="JBHSKD010000007">
    <property type="protein sequence ID" value="MFC5176280.1"/>
    <property type="molecule type" value="Genomic_DNA"/>
</dbReference>
<comment type="similarity">
    <text evidence="6">Belongs to the RnpA family.</text>
</comment>
<evidence type="ECO:0000256" key="5">
    <source>
        <dbReference type="ARBA" id="ARBA00022884"/>
    </source>
</evidence>
<dbReference type="SUPFAM" id="SSF54211">
    <property type="entry name" value="Ribosomal protein S5 domain 2-like"/>
    <property type="match status" value="1"/>
</dbReference>
<comment type="catalytic activity">
    <reaction evidence="6">
        <text>Endonucleolytic cleavage of RNA, removing 5'-extranucleotides from tRNA precursor.</text>
        <dbReference type="EC" id="3.1.26.5"/>
    </reaction>
</comment>
<evidence type="ECO:0000256" key="4">
    <source>
        <dbReference type="ARBA" id="ARBA00022801"/>
    </source>
</evidence>
<keyword evidence="4 6" id="KW-0378">Hydrolase</keyword>
<comment type="subunit">
    <text evidence="6">Consists of a catalytic RNA component (M1 or rnpB) and a protein subunit.</text>
</comment>
<evidence type="ECO:0000256" key="3">
    <source>
        <dbReference type="ARBA" id="ARBA00022759"/>
    </source>
</evidence>
<dbReference type="EC" id="3.1.26.5" evidence="6 7"/>
<dbReference type="InterPro" id="IPR020568">
    <property type="entry name" value="Ribosomal_Su5_D2-typ_SF"/>
</dbReference>
<keyword evidence="2 6" id="KW-0540">Nuclease</keyword>
<evidence type="ECO:0000256" key="1">
    <source>
        <dbReference type="ARBA" id="ARBA00022694"/>
    </source>
</evidence>
<protein>
    <recommendedName>
        <fullName evidence="6 7">Ribonuclease P protein component</fullName>
        <shortName evidence="6">RNase P protein</shortName>
        <shortName evidence="6">RNaseP protein</shortName>
        <ecNumber evidence="6 7">3.1.26.5</ecNumber>
    </recommendedName>
    <alternativeName>
        <fullName evidence="6">Protein C5</fullName>
    </alternativeName>
</protein>